<feature type="domain" description="PPM-type phosphatase" evidence="2">
    <location>
        <begin position="1"/>
        <end position="254"/>
    </location>
</feature>
<dbReference type="SMART" id="SM00331">
    <property type="entry name" value="PP2C_SIG"/>
    <property type="match status" value="1"/>
</dbReference>
<accession>A0A810Q046</accession>
<dbReference type="KEGG" id="vcop:MM50RIKEN_10370"/>
<organism evidence="3 4">
    <name type="scientific">Vescimonas coprocola</name>
    <dbReference type="NCBI Taxonomy" id="2714355"/>
    <lineage>
        <taxon>Bacteria</taxon>
        <taxon>Bacillati</taxon>
        <taxon>Bacillota</taxon>
        <taxon>Clostridia</taxon>
        <taxon>Eubacteriales</taxon>
        <taxon>Oscillospiraceae</taxon>
        <taxon>Vescimonas</taxon>
    </lineage>
</organism>
<feature type="domain" description="PPM-type phosphatase" evidence="1">
    <location>
        <begin position="9"/>
        <end position="256"/>
    </location>
</feature>
<dbReference type="SMART" id="SM00332">
    <property type="entry name" value="PP2Cc"/>
    <property type="match status" value="1"/>
</dbReference>
<reference evidence="3" key="1">
    <citation type="submission" date="2020-09" db="EMBL/GenBank/DDBJ databases">
        <title>New species isolated from human feces.</title>
        <authorList>
            <person name="Kitahara M."/>
            <person name="Shigeno Y."/>
            <person name="Shime M."/>
            <person name="Matsumoto Y."/>
            <person name="Nakamura S."/>
            <person name="Motooka D."/>
            <person name="Fukuoka S."/>
            <person name="Nishikawa H."/>
            <person name="Benno Y."/>
        </authorList>
    </citation>
    <scope>NUCLEOTIDE SEQUENCE</scope>
    <source>
        <strain evidence="3">MM50</strain>
    </source>
</reference>
<keyword evidence="4" id="KW-1185">Reference proteome</keyword>
<name>A0A810Q046_9FIRM</name>
<dbReference type="RefSeq" id="WP_213542025.1">
    <property type="nucleotide sequence ID" value="NZ_AP023418.1"/>
</dbReference>
<dbReference type="Proteomes" id="UP000681035">
    <property type="component" value="Chromosome"/>
</dbReference>
<dbReference type="Gene3D" id="3.60.40.10">
    <property type="entry name" value="PPM-type phosphatase domain"/>
    <property type="match status" value="1"/>
</dbReference>
<evidence type="ECO:0000313" key="3">
    <source>
        <dbReference type="EMBL" id="BCK81274.1"/>
    </source>
</evidence>
<dbReference type="AlphaFoldDB" id="A0A810Q046"/>
<dbReference type="CDD" id="cd00143">
    <property type="entry name" value="PP2Cc"/>
    <property type="match status" value="1"/>
</dbReference>
<dbReference type="Pfam" id="PF13672">
    <property type="entry name" value="PP2C_2"/>
    <property type="match status" value="1"/>
</dbReference>
<evidence type="ECO:0000313" key="4">
    <source>
        <dbReference type="Proteomes" id="UP000681035"/>
    </source>
</evidence>
<evidence type="ECO:0000259" key="2">
    <source>
        <dbReference type="SMART" id="SM00332"/>
    </source>
</evidence>
<protein>
    <submittedName>
        <fullName evidence="3">Serine/threonine protein phosphatase</fullName>
    </submittedName>
</protein>
<dbReference type="SUPFAM" id="SSF81606">
    <property type="entry name" value="PP2C-like"/>
    <property type="match status" value="1"/>
</dbReference>
<dbReference type="InterPro" id="IPR036457">
    <property type="entry name" value="PPM-type-like_dom_sf"/>
</dbReference>
<gene>
    <name evidence="3" type="ORF">MM50RIKEN_10370</name>
</gene>
<evidence type="ECO:0000259" key="1">
    <source>
        <dbReference type="SMART" id="SM00331"/>
    </source>
</evidence>
<sequence length="257" mass="28295">MNFIISTATDIGTTKATNQDSFNARVVTTPLGRMAFAVVCDGMGGLDKGEVASASVVNAFCKWAEQRLPDLCESGLTDSAIRADWVGIATEYNEKIKLYGKRCGLASGLGTTVTALLLTEQRYYIINVGDTRAYEIGDHVVLLTKDQTVVAREVELGNLTQVEAETDPRRSVLLQCVGASDEVYPDMFFGDTALNATYMLCSDGFRHEITEGEIYAYLNPTVMTDADGMQRNMEALIELNKQRRERDNISVVTIRTF</sequence>
<proteinExistence type="predicted"/>
<dbReference type="InterPro" id="IPR001932">
    <property type="entry name" value="PPM-type_phosphatase-like_dom"/>
</dbReference>
<dbReference type="EMBL" id="AP023418">
    <property type="protein sequence ID" value="BCK81274.1"/>
    <property type="molecule type" value="Genomic_DNA"/>
</dbReference>